<accession>A0A238KU93</accession>
<reference evidence="3" key="1">
    <citation type="submission" date="2017-05" db="EMBL/GenBank/DDBJ databases">
        <authorList>
            <person name="Rodrigo-Torres L."/>
            <person name="Arahal R. D."/>
            <person name="Lucena T."/>
        </authorList>
    </citation>
    <scope>NUCLEOTIDE SEQUENCE [LARGE SCALE GENOMIC DNA]</scope>
    <source>
        <strain evidence="3">CECT 8621</strain>
    </source>
</reference>
<organism evidence="2 3">
    <name type="scientific">Actibacterium lipolyticum</name>
    <dbReference type="NCBI Taxonomy" id="1524263"/>
    <lineage>
        <taxon>Bacteria</taxon>
        <taxon>Pseudomonadati</taxon>
        <taxon>Pseudomonadota</taxon>
        <taxon>Alphaproteobacteria</taxon>
        <taxon>Rhodobacterales</taxon>
        <taxon>Roseobacteraceae</taxon>
        <taxon>Actibacterium</taxon>
    </lineage>
</organism>
<keyword evidence="3" id="KW-1185">Reference proteome</keyword>
<dbReference type="RefSeq" id="WP_235823901.1">
    <property type="nucleotide sequence ID" value="NZ_FXYE01000002.1"/>
</dbReference>
<dbReference type="EMBL" id="FXYE01000002">
    <property type="protein sequence ID" value="SMX46434.1"/>
    <property type="molecule type" value="Genomic_DNA"/>
</dbReference>
<name>A0A238KU93_9RHOB</name>
<dbReference type="Pfam" id="PF04230">
    <property type="entry name" value="PS_pyruv_trans"/>
    <property type="match status" value="1"/>
</dbReference>
<dbReference type="Proteomes" id="UP000202922">
    <property type="component" value="Unassembled WGS sequence"/>
</dbReference>
<evidence type="ECO:0000313" key="2">
    <source>
        <dbReference type="EMBL" id="SMX46434.1"/>
    </source>
</evidence>
<proteinExistence type="predicted"/>
<gene>
    <name evidence="2" type="ORF">COL8621_03115</name>
</gene>
<feature type="domain" description="Polysaccharide pyruvyl transferase" evidence="1">
    <location>
        <begin position="64"/>
        <end position="315"/>
    </location>
</feature>
<protein>
    <submittedName>
        <fullName evidence="2">Colanic acid biosynthesis protein</fullName>
    </submittedName>
</protein>
<dbReference type="AlphaFoldDB" id="A0A238KU93"/>
<evidence type="ECO:0000313" key="3">
    <source>
        <dbReference type="Proteomes" id="UP000202922"/>
    </source>
</evidence>
<sequence>MVNICLILHSTKSDNLGVGALTVSDVAILREVAQKNGLKPHFTIIDWKDPREPYVVGDDVEVVPLSAADLLNPTKFFRLIRRADMVVDIGVGDSFADIYGNKRLMLMFLMKFQTHLARRPLVIAPQTIGPFTKGRSKLMARVNLKLSKLVCTRDKLSTACLSEIGYTGDAIEACDVALKLPFTRQPSHGGTPRIGLNVSGLLMNGGYSQNNMFGLSVDYPHLIRETIRQFQAHPDNPEIILVPHVISDKQPVEDDYRASEGLVAEFPGVKIAPKFADPSEAKSLISGLDFFAGARMHSCIAAFSSGVAVVPMAYSRKFEGLFGSLGYSHTVDCKADDEAAILSTLLKGYENRAELAKDAEAALAVGLERLALYEAALGELMLKLPVNTA</sequence>
<dbReference type="PANTHER" id="PTHR36836:SF1">
    <property type="entry name" value="COLANIC ACID BIOSYNTHESIS PROTEIN WCAK"/>
    <property type="match status" value="1"/>
</dbReference>
<dbReference type="InterPro" id="IPR007345">
    <property type="entry name" value="Polysacch_pyruvyl_Trfase"/>
</dbReference>
<evidence type="ECO:0000259" key="1">
    <source>
        <dbReference type="Pfam" id="PF04230"/>
    </source>
</evidence>
<dbReference type="PANTHER" id="PTHR36836">
    <property type="entry name" value="COLANIC ACID BIOSYNTHESIS PROTEIN WCAK"/>
    <property type="match status" value="1"/>
</dbReference>